<keyword evidence="1" id="KW-1133">Transmembrane helix</keyword>
<gene>
    <name evidence="2" type="ORF">OCTVUL_1B013617</name>
</gene>
<organism evidence="2 3">
    <name type="scientific">Octopus vulgaris</name>
    <name type="common">Common octopus</name>
    <dbReference type="NCBI Taxonomy" id="6645"/>
    <lineage>
        <taxon>Eukaryota</taxon>
        <taxon>Metazoa</taxon>
        <taxon>Spiralia</taxon>
        <taxon>Lophotrochozoa</taxon>
        <taxon>Mollusca</taxon>
        <taxon>Cephalopoda</taxon>
        <taxon>Coleoidea</taxon>
        <taxon>Octopodiformes</taxon>
        <taxon>Octopoda</taxon>
        <taxon>Incirrata</taxon>
        <taxon>Octopodidae</taxon>
        <taxon>Octopus</taxon>
    </lineage>
</organism>
<evidence type="ECO:0000313" key="2">
    <source>
        <dbReference type="EMBL" id="CAI9722013.1"/>
    </source>
</evidence>
<sequence length="80" mass="8454">MYDVVRISISRIAKKFKHCVADIAAVVSVVGLPPFTVFAVSVIDDVVVLALNLILLLIVAACGDGGVSCGRIRRLVTTTN</sequence>
<accession>A0AA36ATI1</accession>
<proteinExistence type="predicted"/>
<evidence type="ECO:0000256" key="1">
    <source>
        <dbReference type="SAM" id="Phobius"/>
    </source>
</evidence>
<feature type="transmembrane region" description="Helical" evidence="1">
    <location>
        <begin position="20"/>
        <end position="40"/>
    </location>
</feature>
<protein>
    <submittedName>
        <fullName evidence="2">Uncharacterized protein</fullName>
    </submittedName>
</protein>
<dbReference type="EMBL" id="OX597817">
    <property type="protein sequence ID" value="CAI9722013.1"/>
    <property type="molecule type" value="Genomic_DNA"/>
</dbReference>
<dbReference type="AlphaFoldDB" id="A0AA36ATI1"/>
<feature type="transmembrane region" description="Helical" evidence="1">
    <location>
        <begin position="46"/>
        <end position="67"/>
    </location>
</feature>
<dbReference type="Proteomes" id="UP001162480">
    <property type="component" value="Chromosome 4"/>
</dbReference>
<evidence type="ECO:0000313" key="3">
    <source>
        <dbReference type="Proteomes" id="UP001162480"/>
    </source>
</evidence>
<name>A0AA36ATI1_OCTVU</name>
<keyword evidence="1" id="KW-0812">Transmembrane</keyword>
<reference evidence="2" key="1">
    <citation type="submission" date="2023-08" db="EMBL/GenBank/DDBJ databases">
        <authorList>
            <person name="Alioto T."/>
            <person name="Alioto T."/>
            <person name="Gomez Garrido J."/>
        </authorList>
    </citation>
    <scope>NUCLEOTIDE SEQUENCE</scope>
</reference>
<keyword evidence="3" id="KW-1185">Reference proteome</keyword>
<keyword evidence="1" id="KW-0472">Membrane</keyword>